<dbReference type="Proteomes" id="UP000235023">
    <property type="component" value="Unassembled WGS sequence"/>
</dbReference>
<dbReference type="EMBL" id="KZ559573">
    <property type="protein sequence ID" value="PLN78637.1"/>
    <property type="molecule type" value="Genomic_DNA"/>
</dbReference>
<protein>
    <submittedName>
        <fullName evidence="2">Uncharacterized protein</fullName>
    </submittedName>
</protein>
<dbReference type="PANTHER" id="PTHR41813:SF2">
    <property type="entry name" value="REGULATOR PAB1642, PUTATIVE (AFU_ORTHOLOGUE AFUA_3G11955)-RELATED"/>
    <property type="match status" value="1"/>
</dbReference>
<dbReference type="CDD" id="cd19357">
    <property type="entry name" value="TenA_E_At3g16990-like"/>
    <property type="match status" value="1"/>
</dbReference>
<dbReference type="OrthoDB" id="37730at2759"/>
<name>A0A2J5HNC7_9EURO</name>
<evidence type="ECO:0000313" key="2">
    <source>
        <dbReference type="EMBL" id="PLN78637.1"/>
    </source>
</evidence>
<organism evidence="2 3">
    <name type="scientific">Aspergillus taichungensis</name>
    <dbReference type="NCBI Taxonomy" id="482145"/>
    <lineage>
        <taxon>Eukaryota</taxon>
        <taxon>Fungi</taxon>
        <taxon>Dikarya</taxon>
        <taxon>Ascomycota</taxon>
        <taxon>Pezizomycotina</taxon>
        <taxon>Eurotiomycetes</taxon>
        <taxon>Eurotiomycetidae</taxon>
        <taxon>Eurotiales</taxon>
        <taxon>Aspergillaceae</taxon>
        <taxon>Aspergillus</taxon>
        <taxon>Aspergillus subgen. Circumdati</taxon>
    </lineage>
</organism>
<keyword evidence="3" id="KW-1185">Reference proteome</keyword>
<accession>A0A2J5HNC7</accession>
<sequence length="300" mass="33392">MTLTTHLQTTHPPTPKAIAHPFLTAAGKGTIPTHLLSAWLAQDRLYAQTYIRFIGHLLTKIDLPVLPPSKKNLSEKERPTEEREKKTKAHQKAASTLSACLSNILTELSFFDSVADEYGLDLTPYTSFPIPSPSASTFVEPPTTDNKDSNQEKQRKEKKKKGPNPTTQSYTDLFIASSASPTVSLLEGLVVLYTTEYCYLRAWRHAETVLLERLRGGHGGGGEDDADGGALRRLIPNWASVEFEEFVERIGEVVDFVAECEIPASTFGGGGVDVDGMLGKCEKWWRQVVWLEERFWPDVE</sequence>
<dbReference type="AlphaFoldDB" id="A0A2J5HNC7"/>
<dbReference type="Gene3D" id="1.20.910.10">
    <property type="entry name" value="Heme oxygenase-like"/>
    <property type="match status" value="1"/>
</dbReference>
<feature type="compositionally biased region" description="Basic and acidic residues" evidence="1">
    <location>
        <begin position="72"/>
        <end position="85"/>
    </location>
</feature>
<evidence type="ECO:0000256" key="1">
    <source>
        <dbReference type="SAM" id="MobiDB-lite"/>
    </source>
</evidence>
<reference evidence="3" key="1">
    <citation type="submission" date="2017-12" db="EMBL/GenBank/DDBJ databases">
        <authorList>
            <consortium name="DOE Joint Genome Institute"/>
            <person name="Mondo S.J."/>
            <person name="Kjaerbolling I."/>
            <person name="Vesth T.C."/>
            <person name="Frisvad J.C."/>
            <person name="Nybo J.L."/>
            <person name="Theobald S."/>
            <person name="Kuo A."/>
            <person name="Bowyer P."/>
            <person name="Matsuda Y."/>
            <person name="Lyhne E.K."/>
            <person name="Kogle M.E."/>
            <person name="Clum A."/>
            <person name="Lipzen A."/>
            <person name="Salamov A."/>
            <person name="Ngan C.Y."/>
            <person name="Daum C."/>
            <person name="Chiniquy J."/>
            <person name="Barry K."/>
            <person name="LaButti K."/>
            <person name="Haridas S."/>
            <person name="Simmons B.A."/>
            <person name="Magnuson J.K."/>
            <person name="Mortensen U.H."/>
            <person name="Larsen T.O."/>
            <person name="Grigoriev I.V."/>
            <person name="Baker S.E."/>
            <person name="Andersen M.R."/>
            <person name="Nordberg H.P."/>
            <person name="Cantor M.N."/>
            <person name="Hua S.X."/>
        </authorList>
    </citation>
    <scope>NUCLEOTIDE SEQUENCE [LARGE SCALE GENOMIC DNA]</scope>
    <source>
        <strain evidence="3">IBT 19404</strain>
    </source>
</reference>
<dbReference type="SUPFAM" id="SSF48613">
    <property type="entry name" value="Heme oxygenase-like"/>
    <property type="match status" value="1"/>
</dbReference>
<proteinExistence type="predicted"/>
<feature type="compositionally biased region" description="Basic and acidic residues" evidence="1">
    <location>
        <begin position="145"/>
        <end position="155"/>
    </location>
</feature>
<dbReference type="PANTHER" id="PTHR41813">
    <property type="entry name" value="REGULATOR PAB1642, PUTATIVE (AFU_ORTHOLOGUE AFUA_3G11955)-RELATED"/>
    <property type="match status" value="1"/>
</dbReference>
<dbReference type="InterPro" id="IPR016084">
    <property type="entry name" value="Haem_Oase-like_multi-hlx"/>
</dbReference>
<feature type="region of interest" description="Disordered" evidence="1">
    <location>
        <begin position="133"/>
        <end position="169"/>
    </location>
</feature>
<dbReference type="InterPro" id="IPR053261">
    <property type="entry name" value="Polyketide-peptide_reg"/>
</dbReference>
<gene>
    <name evidence="2" type="ORF">BDW42DRAFT_174522</name>
</gene>
<evidence type="ECO:0000313" key="3">
    <source>
        <dbReference type="Proteomes" id="UP000235023"/>
    </source>
</evidence>
<feature type="region of interest" description="Disordered" evidence="1">
    <location>
        <begin position="68"/>
        <end position="91"/>
    </location>
</feature>